<dbReference type="PRINTS" id="PR00477">
    <property type="entry name" value="PHGLYCKINASE"/>
</dbReference>
<dbReference type="SUPFAM" id="SSF53748">
    <property type="entry name" value="Phosphoglycerate kinase"/>
    <property type="match status" value="1"/>
</dbReference>
<dbReference type="AlphaFoldDB" id="A0AA43DTT8"/>
<evidence type="ECO:0000256" key="9">
    <source>
        <dbReference type="RuleBase" id="RU000532"/>
    </source>
</evidence>
<evidence type="ECO:0000313" key="10">
    <source>
        <dbReference type="EMBL" id="MDH4623293.1"/>
    </source>
</evidence>
<comment type="catalytic activity">
    <reaction evidence="1 9">
        <text>(2R)-3-phosphoglycerate + ATP = (2R)-3-phospho-glyceroyl phosphate + ADP</text>
        <dbReference type="Rhea" id="RHEA:14801"/>
        <dbReference type="ChEBI" id="CHEBI:30616"/>
        <dbReference type="ChEBI" id="CHEBI:57604"/>
        <dbReference type="ChEBI" id="CHEBI:58272"/>
        <dbReference type="ChEBI" id="CHEBI:456216"/>
        <dbReference type="EC" id="2.7.2.3"/>
    </reaction>
</comment>
<dbReference type="InterPro" id="IPR036043">
    <property type="entry name" value="Phosphoglycerate_kinase_sf"/>
</dbReference>
<dbReference type="Proteomes" id="UP001162155">
    <property type="component" value="Unassembled WGS sequence"/>
</dbReference>
<keyword evidence="8" id="KW-0067">ATP-binding</keyword>
<evidence type="ECO:0000256" key="1">
    <source>
        <dbReference type="ARBA" id="ARBA00000642"/>
    </source>
</evidence>
<evidence type="ECO:0000256" key="2">
    <source>
        <dbReference type="ARBA" id="ARBA00008982"/>
    </source>
</evidence>
<reference evidence="10" key="1">
    <citation type="submission" date="2021-02" db="EMBL/GenBank/DDBJ databases">
        <title>Genome analysis of blister spot of apple pathogen from New York area.</title>
        <authorList>
            <person name="Kandel P."/>
            <person name="Hockett K.L."/>
            <person name="Santander R."/>
            <person name="Acimovic S."/>
        </authorList>
    </citation>
    <scope>NUCLEOTIDE SEQUENCE</scope>
    <source>
        <strain evidence="10">PSP1</strain>
    </source>
</reference>
<evidence type="ECO:0000256" key="3">
    <source>
        <dbReference type="ARBA" id="ARBA00011245"/>
    </source>
</evidence>
<dbReference type="GO" id="GO:0005829">
    <property type="term" value="C:cytosol"/>
    <property type="evidence" value="ECO:0007669"/>
    <property type="project" value="TreeGrafter"/>
</dbReference>
<evidence type="ECO:0000256" key="8">
    <source>
        <dbReference type="ARBA" id="ARBA00022840"/>
    </source>
</evidence>
<dbReference type="RefSeq" id="WP_044310825.1">
    <property type="nucleotide sequence ID" value="NZ_JAFFRY010000080.1"/>
</dbReference>
<gene>
    <name evidence="10" type="primary">pgk</name>
    <name evidence="10" type="ORF">JW322_16375</name>
</gene>
<dbReference type="InterPro" id="IPR015824">
    <property type="entry name" value="Phosphoglycerate_kinase_N"/>
</dbReference>
<comment type="similarity">
    <text evidence="2 9">Belongs to the phosphoglycerate kinase family.</text>
</comment>
<evidence type="ECO:0000256" key="6">
    <source>
        <dbReference type="ARBA" id="ARBA00022741"/>
    </source>
</evidence>
<dbReference type="GO" id="GO:0005524">
    <property type="term" value="F:ATP binding"/>
    <property type="evidence" value="ECO:0007669"/>
    <property type="project" value="UniProtKB-KW"/>
</dbReference>
<dbReference type="InterPro" id="IPR001576">
    <property type="entry name" value="Phosphoglycerate_kinase"/>
</dbReference>
<dbReference type="Gene3D" id="3.40.50.1260">
    <property type="entry name" value="Phosphoglycerate kinase, N-terminal domain"/>
    <property type="match status" value="2"/>
</dbReference>
<comment type="caution">
    <text evidence="10">The sequence shown here is derived from an EMBL/GenBank/DDBJ whole genome shotgun (WGS) entry which is preliminary data.</text>
</comment>
<evidence type="ECO:0000256" key="4">
    <source>
        <dbReference type="ARBA" id="ARBA00013061"/>
    </source>
</evidence>
<organism evidence="10 11">
    <name type="scientific">Pseudomonas syringae pv. papulans</name>
    <dbReference type="NCBI Taxonomy" id="83963"/>
    <lineage>
        <taxon>Bacteria</taxon>
        <taxon>Pseudomonadati</taxon>
        <taxon>Pseudomonadota</taxon>
        <taxon>Gammaproteobacteria</taxon>
        <taxon>Pseudomonadales</taxon>
        <taxon>Pseudomonadaceae</taxon>
        <taxon>Pseudomonas</taxon>
        <taxon>Pseudomonas syringae</taxon>
    </lineage>
</organism>
<dbReference type="Pfam" id="PF00162">
    <property type="entry name" value="PGK"/>
    <property type="match status" value="1"/>
</dbReference>
<dbReference type="EMBL" id="JAFFRZ010000001">
    <property type="protein sequence ID" value="MDH4623293.1"/>
    <property type="molecule type" value="Genomic_DNA"/>
</dbReference>
<keyword evidence="6" id="KW-0547">Nucleotide-binding</keyword>
<name>A0AA43DTT8_PSESX</name>
<dbReference type="GO" id="GO:0043531">
    <property type="term" value="F:ADP binding"/>
    <property type="evidence" value="ECO:0007669"/>
    <property type="project" value="TreeGrafter"/>
</dbReference>
<keyword evidence="7 9" id="KW-0418">Kinase</keyword>
<protein>
    <recommendedName>
        <fullName evidence="4 9">Phosphoglycerate kinase</fullName>
        <ecNumber evidence="4 9">2.7.2.3</ecNumber>
    </recommendedName>
</protein>
<proteinExistence type="inferred from homology"/>
<dbReference type="GO" id="GO:0006094">
    <property type="term" value="P:gluconeogenesis"/>
    <property type="evidence" value="ECO:0007669"/>
    <property type="project" value="TreeGrafter"/>
</dbReference>
<keyword evidence="5 9" id="KW-0808">Transferase</keyword>
<dbReference type="PANTHER" id="PTHR11406:SF23">
    <property type="entry name" value="PHOSPHOGLYCERATE KINASE 1, CHLOROPLASTIC-RELATED"/>
    <property type="match status" value="1"/>
</dbReference>
<dbReference type="PANTHER" id="PTHR11406">
    <property type="entry name" value="PHOSPHOGLYCERATE KINASE"/>
    <property type="match status" value="1"/>
</dbReference>
<evidence type="ECO:0000256" key="7">
    <source>
        <dbReference type="ARBA" id="ARBA00022777"/>
    </source>
</evidence>
<evidence type="ECO:0000256" key="5">
    <source>
        <dbReference type="ARBA" id="ARBA00022679"/>
    </source>
</evidence>
<dbReference type="EC" id="2.7.2.3" evidence="4 9"/>
<dbReference type="GO" id="GO:0004618">
    <property type="term" value="F:phosphoglycerate kinase activity"/>
    <property type="evidence" value="ECO:0007669"/>
    <property type="project" value="UniProtKB-EC"/>
</dbReference>
<dbReference type="GO" id="GO:0006096">
    <property type="term" value="P:glycolytic process"/>
    <property type="evidence" value="ECO:0007669"/>
    <property type="project" value="InterPro"/>
</dbReference>
<sequence length="360" mass="39969">MSTQPTLLYSAGININPGVHEHPRIDEDVSSLIPLLSNERRIIILNHQGDFKKGTAQQTPWLATLLARRLGRPVAYLDDCVGQKSLEYARRMAPGSIALFSNTRLYPQEQNNDKDFARQLAALGSSLVIGGFCKLHRKNASNDAIKEFLPWQYSHGVESQLRALQHLYETLYRRQRTLLLLGGNKVEKVDFLVSHQQRLNVHAIIAGGAVLNSVLHALGLPIGRSIYYPLTLPHDVLRKIHLPELLLVENERGAVVPRALQAVKADDNIIDFVIDERIFNDIERTPEKFSFFAAGPLSTTASQHSHRCYRRLEQASVKGLFMGGDTLTEVKTFSSLSSGGGAALQFFSSSGALPSCKEHS</sequence>
<evidence type="ECO:0000313" key="11">
    <source>
        <dbReference type="Proteomes" id="UP001162155"/>
    </source>
</evidence>
<accession>A0AA43DTT8</accession>
<comment type="subunit">
    <text evidence="3">Monomer.</text>
</comment>